<evidence type="ECO:0000313" key="2">
    <source>
        <dbReference type="EMBL" id="APE45497.1"/>
    </source>
</evidence>
<gene>
    <name evidence="2" type="ORF">BOO69_14235</name>
</gene>
<dbReference type="PANTHER" id="PTHR47628">
    <property type="match status" value="1"/>
</dbReference>
<sequence>MSISRRQMLKSTGAAGVLALGAPSILRAADVINVGVTAPLTGLSAILGETLANCYKLAAAQLNADNGIGGREVNLIIEDNQTSTKGAVDKARKLLFSDNVDVMMGGILSLERTATLSVTGPAKKLYIYPTYYEGGECDPFMIATGGVPNQQIDNYVPWLVENVGKTCYIQGSDYAWAQVSSKIIQEAFEKHGGEVVGVDLFPFGTQDYGPSMQKVREVDPDMVWTMVVGNDAITAVKQYRSFDMKPAYVTQAFDEVFTTSALPDGEAEGMLSAQSYFTTIDSPENNAFVAAYRDMFGENALVNSISEAAYTGFMLYAAAVEQTGGTSDPELVEAITSMTLEAPQGTVSVSPETNIMSTNSIIGRVRADGLFDIVENFGRIKANDPNCSLS</sequence>
<protein>
    <submittedName>
        <fullName evidence="2">ABC transporter substrate-binding protein</fullName>
    </submittedName>
</protein>
<accession>A0A1J0WM84</accession>
<feature type="chain" id="PRO_5012927118" evidence="1">
    <location>
        <begin position="29"/>
        <end position="390"/>
    </location>
</feature>
<dbReference type="STRING" id="1917485.BOO69_14235"/>
<dbReference type="AlphaFoldDB" id="A0A1J0WM84"/>
<dbReference type="Proteomes" id="UP000181897">
    <property type="component" value="Chromosome"/>
</dbReference>
<dbReference type="PANTHER" id="PTHR47628:SF1">
    <property type="entry name" value="ALIPHATIC AMIDASE EXPRESSION-REGULATING PROTEIN"/>
    <property type="match status" value="1"/>
</dbReference>
<dbReference type="PROSITE" id="PS51318">
    <property type="entry name" value="TAT"/>
    <property type="match status" value="1"/>
</dbReference>
<dbReference type="RefSeq" id="WP_071973834.1">
    <property type="nucleotide sequence ID" value="NZ_CP018076.1"/>
</dbReference>
<dbReference type="InterPro" id="IPR006311">
    <property type="entry name" value="TAT_signal"/>
</dbReference>
<keyword evidence="3" id="KW-1185">Reference proteome</keyword>
<keyword evidence="1" id="KW-0732">Signal</keyword>
<feature type="signal peptide" evidence="1">
    <location>
        <begin position="1"/>
        <end position="28"/>
    </location>
</feature>
<dbReference type="KEGG" id="suam:BOO69_14235"/>
<dbReference type="Gene3D" id="3.40.50.2300">
    <property type="match status" value="2"/>
</dbReference>
<dbReference type="OrthoDB" id="9803275at2"/>
<dbReference type="InterPro" id="IPR028082">
    <property type="entry name" value="Peripla_BP_I"/>
</dbReference>
<reference evidence="2 3" key="1">
    <citation type="submission" date="2016-11" db="EMBL/GenBank/DDBJ databases">
        <title>Complete genome sequence of Sulfitobacter sp. AM1-D1, a toxic bacteria associated with marine dinoflagellate Alexandrium minutum in East China Sea.</title>
        <authorList>
            <person name="Yang Q."/>
            <person name="Zhang X."/>
            <person name="Tian X."/>
        </authorList>
    </citation>
    <scope>NUCLEOTIDE SEQUENCE [LARGE SCALE GENOMIC DNA]</scope>
    <source>
        <strain evidence="2 3">AM1-D1</strain>
    </source>
</reference>
<dbReference type="CDD" id="cd06331">
    <property type="entry name" value="PBP1_AmiC-like"/>
    <property type="match status" value="1"/>
</dbReference>
<dbReference type="SUPFAM" id="SSF53822">
    <property type="entry name" value="Periplasmic binding protein-like I"/>
    <property type="match status" value="1"/>
</dbReference>
<proteinExistence type="predicted"/>
<organism evidence="2 3">
    <name type="scientific">Sulfitobacter alexandrii</name>
    <dbReference type="NCBI Taxonomy" id="1917485"/>
    <lineage>
        <taxon>Bacteria</taxon>
        <taxon>Pseudomonadati</taxon>
        <taxon>Pseudomonadota</taxon>
        <taxon>Alphaproteobacteria</taxon>
        <taxon>Rhodobacterales</taxon>
        <taxon>Roseobacteraceae</taxon>
        <taxon>Sulfitobacter</taxon>
    </lineage>
</organism>
<dbReference type="Pfam" id="PF13433">
    <property type="entry name" value="Peripla_BP_5"/>
    <property type="match status" value="1"/>
</dbReference>
<evidence type="ECO:0000313" key="3">
    <source>
        <dbReference type="Proteomes" id="UP000181897"/>
    </source>
</evidence>
<evidence type="ECO:0000256" key="1">
    <source>
        <dbReference type="SAM" id="SignalP"/>
    </source>
</evidence>
<name>A0A1J0WM84_9RHOB</name>
<dbReference type="EMBL" id="CP018076">
    <property type="protein sequence ID" value="APE45497.1"/>
    <property type="molecule type" value="Genomic_DNA"/>
</dbReference>